<protein>
    <submittedName>
        <fullName evidence="4">Beta-glucanase</fullName>
        <ecNumber evidence="4">3.2.1.73</ecNumber>
    </submittedName>
</protein>
<dbReference type="AlphaFoldDB" id="A0A090VVM9"/>
<dbReference type="PANTHER" id="PTHR10963:SF55">
    <property type="entry name" value="GLYCOSIDE HYDROLASE FAMILY 16 PROTEIN"/>
    <property type="match status" value="1"/>
</dbReference>
<dbReference type="Proteomes" id="UP000029641">
    <property type="component" value="Unassembled WGS sequence"/>
</dbReference>
<keyword evidence="2" id="KW-0732">Signal</keyword>
<dbReference type="EMBL" id="BBNR01000025">
    <property type="protein sequence ID" value="GAL68805.1"/>
    <property type="molecule type" value="Genomic_DNA"/>
</dbReference>
<dbReference type="SUPFAM" id="SSF49899">
    <property type="entry name" value="Concanavalin A-like lectins/glucanases"/>
    <property type="match status" value="1"/>
</dbReference>
<dbReference type="Gene3D" id="2.60.120.200">
    <property type="match status" value="1"/>
</dbReference>
<feature type="signal peptide" evidence="2">
    <location>
        <begin position="1"/>
        <end position="23"/>
    </location>
</feature>
<evidence type="ECO:0000313" key="7">
    <source>
        <dbReference type="Proteomes" id="UP000029646"/>
    </source>
</evidence>
<dbReference type="EC" id="3.2.1.73" evidence="4"/>
<evidence type="ECO:0000256" key="1">
    <source>
        <dbReference type="ARBA" id="ARBA00006865"/>
    </source>
</evidence>
<dbReference type="InterPro" id="IPR050546">
    <property type="entry name" value="Glycosyl_Hydrlase_16"/>
</dbReference>
<dbReference type="InterPro" id="IPR013320">
    <property type="entry name" value="ConA-like_dom_sf"/>
</dbReference>
<keyword evidence="4" id="KW-0326">Glycosidase</keyword>
<dbReference type="EMBL" id="BBNS01000020">
    <property type="protein sequence ID" value="GAL72146.1"/>
    <property type="molecule type" value="Genomic_DNA"/>
</dbReference>
<reference evidence="6 7" key="1">
    <citation type="journal article" date="2014" name="Genome Announc.">
        <title>Draft Genome Sequence of Marine Flavobacterium Jejuia pallidilutea Strain 11shimoA1 and Pigmentation Mutants.</title>
        <authorList>
            <person name="Takatani N."/>
            <person name="Nakanishi M."/>
            <person name="Meirelles P."/>
            <person name="Mino S."/>
            <person name="Suda W."/>
            <person name="Oshima K."/>
            <person name="Hattori M."/>
            <person name="Ohkuma M."/>
            <person name="Hosokawa M."/>
            <person name="Miyashita K."/>
            <person name="Thompson F.L."/>
            <person name="Niwa A."/>
            <person name="Sawabe T."/>
            <person name="Sawabe T."/>
        </authorList>
    </citation>
    <scope>NUCLEOTIDE SEQUENCE [LARGE SCALE GENOMIC DNA]</scope>
    <source>
        <strain evidence="4 6">JCM 19301</strain>
        <strain evidence="5">JCM 19302</strain>
        <strain evidence="7">JCM19302</strain>
    </source>
</reference>
<evidence type="ECO:0000313" key="6">
    <source>
        <dbReference type="Proteomes" id="UP000029641"/>
    </source>
</evidence>
<feature type="chain" id="PRO_5007382765" evidence="2">
    <location>
        <begin position="24"/>
        <end position="360"/>
    </location>
</feature>
<evidence type="ECO:0000256" key="2">
    <source>
        <dbReference type="SAM" id="SignalP"/>
    </source>
</evidence>
<organism evidence="4 6">
    <name type="scientific">Jejuia pallidilutea</name>
    <dbReference type="NCBI Taxonomy" id="504487"/>
    <lineage>
        <taxon>Bacteria</taxon>
        <taxon>Pseudomonadati</taxon>
        <taxon>Bacteroidota</taxon>
        <taxon>Flavobacteriia</taxon>
        <taxon>Flavobacteriales</taxon>
        <taxon>Flavobacteriaceae</taxon>
        <taxon>Jejuia</taxon>
    </lineage>
</organism>
<dbReference type="Pfam" id="PF00722">
    <property type="entry name" value="Glyco_hydro_16"/>
    <property type="match status" value="1"/>
</dbReference>
<name>A0A090VVM9_9FLAO</name>
<dbReference type="PROSITE" id="PS51257">
    <property type="entry name" value="PROKAR_LIPOPROTEIN"/>
    <property type="match status" value="1"/>
</dbReference>
<dbReference type="CDD" id="cd08023">
    <property type="entry name" value="GH16_laminarinase_like"/>
    <property type="match status" value="1"/>
</dbReference>
<proteinExistence type="inferred from homology"/>
<accession>A0A090VVM9</accession>
<dbReference type="STRING" id="504487.JCM19538_506"/>
<dbReference type="Proteomes" id="UP000029646">
    <property type="component" value="Unassembled WGS sequence"/>
</dbReference>
<evidence type="ECO:0000259" key="3">
    <source>
        <dbReference type="PROSITE" id="PS51762"/>
    </source>
</evidence>
<comment type="caution">
    <text evidence="4">The sequence shown here is derived from an EMBL/GenBank/DDBJ whole genome shotgun (WGS) entry which is preliminary data.</text>
</comment>
<sequence>MKKMKNRIFLALTVILLSFVACSSSDNEIIEPKAPSNLSISGVKVGADGNNPNGDGSGVVNFTISATNATYYKVLINNETLEFSENTFSYTFSQPGTNEYEIIVAAYNSSGNTSITYSITVYVQTELSLIWQDEFDTDGAPDASKWGYNTGTGDNGWGNNESQYYTNRLDNAKVEGGVLKITAKKEDFSGSEYTSARLLTAGKFEFTYGRVDVRAKLPAGGGVWPAIWMLGANFGTVGWPACGEIDIMEYVGNSPGQISSALHTPSSFGATVNYKATSISNETTEFHIYSAIWTESSITFLLDDVEYYTYNPSTKNDATWPFYNNQFLILNIAMGGNLGGTIDPNFDTSTMEIDYVRVYQ</sequence>
<gene>
    <name evidence="4" type="ORF">JCM19301_1544</name>
    <name evidence="5" type="ORF">JCM19302_104</name>
</gene>
<evidence type="ECO:0000313" key="5">
    <source>
        <dbReference type="EMBL" id="GAL72146.1"/>
    </source>
</evidence>
<dbReference type="eggNOG" id="COG2273">
    <property type="taxonomic scope" value="Bacteria"/>
</dbReference>
<feature type="domain" description="GH16" evidence="3">
    <location>
        <begin position="115"/>
        <end position="360"/>
    </location>
</feature>
<keyword evidence="4" id="KW-0378">Hydrolase</keyword>
<dbReference type="PANTHER" id="PTHR10963">
    <property type="entry name" value="GLYCOSYL HYDROLASE-RELATED"/>
    <property type="match status" value="1"/>
</dbReference>
<evidence type="ECO:0000313" key="4">
    <source>
        <dbReference type="EMBL" id="GAL68805.1"/>
    </source>
</evidence>
<dbReference type="GO" id="GO:0042972">
    <property type="term" value="F:licheninase activity"/>
    <property type="evidence" value="ECO:0007669"/>
    <property type="project" value="UniProtKB-EC"/>
</dbReference>
<dbReference type="PROSITE" id="PS51762">
    <property type="entry name" value="GH16_2"/>
    <property type="match status" value="1"/>
</dbReference>
<comment type="similarity">
    <text evidence="1">Belongs to the glycosyl hydrolase 16 family.</text>
</comment>
<dbReference type="GO" id="GO:0005975">
    <property type="term" value="P:carbohydrate metabolic process"/>
    <property type="evidence" value="ECO:0007669"/>
    <property type="project" value="InterPro"/>
</dbReference>
<dbReference type="InterPro" id="IPR000757">
    <property type="entry name" value="Beta-glucanase-like"/>
</dbReference>